<evidence type="ECO:0000256" key="2">
    <source>
        <dbReference type="ARBA" id="ARBA00022490"/>
    </source>
</evidence>
<evidence type="ECO:0000256" key="7">
    <source>
        <dbReference type="ARBA" id="ARBA00035661"/>
    </source>
</evidence>
<dbReference type="PANTHER" id="PTHR22146:SF8">
    <property type="entry name" value="PROTEIN FAM166B"/>
    <property type="match status" value="1"/>
</dbReference>
<keyword evidence="3" id="KW-0969">Cilium</keyword>
<evidence type="ECO:0000256" key="10">
    <source>
        <dbReference type="SAM" id="MobiDB-lite"/>
    </source>
</evidence>
<evidence type="ECO:0000256" key="6">
    <source>
        <dbReference type="ARBA" id="ARBA00035003"/>
    </source>
</evidence>
<comment type="subcellular location">
    <subcellularLocation>
        <location evidence="1">Cytoplasm</location>
        <location evidence="1">Cytoskeleton</location>
        <location evidence="1">Flagellum axoneme</location>
    </subcellularLocation>
</comment>
<evidence type="ECO:0000256" key="5">
    <source>
        <dbReference type="ARBA" id="ARBA00023273"/>
    </source>
</evidence>
<dbReference type="Pfam" id="PF10629">
    <property type="entry name" value="CMI2B-like"/>
    <property type="match status" value="2"/>
</dbReference>
<dbReference type="RefSeq" id="XP_039731402.1">
    <property type="nucleotide sequence ID" value="XM_039875468.1"/>
</dbReference>
<dbReference type="Proteomes" id="UP000515202">
    <property type="component" value="Unplaced"/>
</dbReference>
<feature type="domain" description="Ciliary microtubule inner protein 2A-C-like" evidence="11">
    <location>
        <begin position="13"/>
        <end position="43"/>
    </location>
</feature>
<protein>
    <recommendedName>
        <fullName evidence="8">Ciliary microtubule inner protein 2B</fullName>
    </recommendedName>
</protein>
<evidence type="ECO:0000256" key="3">
    <source>
        <dbReference type="ARBA" id="ARBA00022846"/>
    </source>
</evidence>
<reference evidence="13" key="1">
    <citation type="submission" date="2025-08" db="UniProtKB">
        <authorList>
            <consortium name="RefSeq"/>
        </authorList>
    </citation>
    <scope>IDENTIFICATION</scope>
    <source>
        <tissue evidence="13">Kidney</tissue>
    </source>
</reference>
<dbReference type="GeneID" id="120612873"/>
<keyword evidence="4" id="KW-0206">Cytoskeleton</keyword>
<evidence type="ECO:0000256" key="1">
    <source>
        <dbReference type="ARBA" id="ARBA00004611"/>
    </source>
</evidence>
<comment type="function">
    <text evidence="6">Microtubule inner protein (MIP) part of the dynein-decorated doublet microtubules (DMTs) in cilia axoneme, which is required for motile cilia beating.</text>
</comment>
<dbReference type="AlphaFoldDB" id="A0A6P3RG54"/>
<evidence type="ECO:0000256" key="8">
    <source>
        <dbReference type="ARBA" id="ARBA00041163"/>
    </source>
</evidence>
<dbReference type="GO" id="GO:0015630">
    <property type="term" value="C:microtubule cytoskeleton"/>
    <property type="evidence" value="ECO:0007669"/>
    <property type="project" value="UniProtKB-ARBA"/>
</dbReference>
<accession>A0A6P3RG54</accession>
<evidence type="ECO:0000259" key="11">
    <source>
        <dbReference type="Pfam" id="PF10629"/>
    </source>
</evidence>
<feature type="domain" description="Ciliary microtubule inner protein 2A-C-like" evidence="11">
    <location>
        <begin position="226"/>
        <end position="252"/>
    </location>
</feature>
<keyword evidence="2" id="KW-0963">Cytoplasm</keyword>
<name>A0A6P3RG54_PTEVA</name>
<comment type="subunit">
    <text evidence="9">Microtubule inner protein component of sperm flagellar doublet microtubules.</text>
</comment>
<evidence type="ECO:0000313" key="13">
    <source>
        <dbReference type="RefSeq" id="XP_011379773.1"/>
    </source>
</evidence>
<keyword evidence="12" id="KW-1185">Reference proteome</keyword>
<proteinExistence type="inferred from homology"/>
<feature type="region of interest" description="Disordered" evidence="10">
    <location>
        <begin position="60"/>
        <end position="90"/>
    </location>
</feature>
<keyword evidence="3" id="KW-0282">Flagellum</keyword>
<dbReference type="CTD" id="730112"/>
<evidence type="ECO:0000256" key="9">
    <source>
        <dbReference type="ARBA" id="ARBA00046435"/>
    </source>
</evidence>
<feature type="region of interest" description="Disordered" evidence="10">
    <location>
        <begin position="124"/>
        <end position="158"/>
    </location>
</feature>
<sequence>MASTFIPGLNPQNPHYIPGYTGHCPLLRFSMGQTYGQMTGQLLRGAPGLAWPPARRILLPPIRPPRSPEVPRGSLPVRRGQGRRSSSMIPGYTGFVPQAQFIFAKNCSQVWAEALNDFTQWHGEQGSQELPKEVKGEDVEKDQEPKLEPEQEVEKEPELRQEVGQVRSRRLGGVTRLPPIPWMTEILESSSCQALQEFGQTYSRGRPQKGLKHLPSLSKTYPQNLGLLPNYGGYVPGYKFQFGRTYGHLTHDALGLSTLQKQLVA</sequence>
<evidence type="ECO:0000256" key="4">
    <source>
        <dbReference type="ARBA" id="ARBA00023212"/>
    </source>
</evidence>
<dbReference type="PANTHER" id="PTHR22146">
    <property type="entry name" value="CAT EYE SYNDROME CRITICAL REGION PROTEIN 6"/>
    <property type="match status" value="1"/>
</dbReference>
<comment type="similarity">
    <text evidence="7">Belongs to the CIMIP2 family.</text>
</comment>
<feature type="compositionally biased region" description="Basic and acidic residues" evidence="10">
    <location>
        <begin position="130"/>
        <end position="158"/>
    </location>
</feature>
<organism evidence="12 13">
    <name type="scientific">Pteropus vampyrus</name>
    <name type="common">Large flying fox</name>
    <dbReference type="NCBI Taxonomy" id="132908"/>
    <lineage>
        <taxon>Eukaryota</taxon>
        <taxon>Metazoa</taxon>
        <taxon>Chordata</taxon>
        <taxon>Craniata</taxon>
        <taxon>Vertebrata</taxon>
        <taxon>Euteleostomi</taxon>
        <taxon>Mammalia</taxon>
        <taxon>Eutheria</taxon>
        <taxon>Laurasiatheria</taxon>
        <taxon>Chiroptera</taxon>
        <taxon>Yinpterochiroptera</taxon>
        <taxon>Pteropodoidea</taxon>
        <taxon>Pteropodidae</taxon>
        <taxon>Pteropodinae</taxon>
        <taxon>Pteropus</taxon>
    </lineage>
</organism>
<dbReference type="InterPro" id="IPR018902">
    <property type="entry name" value="CMI2A-C-like_dom"/>
</dbReference>
<keyword evidence="5" id="KW-0966">Cell projection</keyword>
<dbReference type="RefSeq" id="XP_011379773.1">
    <property type="nucleotide sequence ID" value="XM_011381471.2"/>
</dbReference>
<gene>
    <name evidence="13" type="primary">FAM166B</name>
</gene>
<evidence type="ECO:0000313" key="12">
    <source>
        <dbReference type="Proteomes" id="UP000515202"/>
    </source>
</evidence>
<dbReference type="OrthoDB" id="2019884at2759"/>
<dbReference type="GeneID" id="105306452"/>
<dbReference type="GO" id="GO:0005929">
    <property type="term" value="C:cilium"/>
    <property type="evidence" value="ECO:0007669"/>
    <property type="project" value="UniProtKB-ARBA"/>
</dbReference>